<gene>
    <name evidence="1" type="ORF">TGAMA5MH_07499</name>
</gene>
<sequence length="254" mass="29200">MPSLSTLKILPVNLARDWDPFFRTFWKSWSIPRQAAMVATFPHIGQGGPEEAESFQVKKDQYLAAAKSSPGQMWYKLVDEEQPLAPIVGGICLTHWKNEQQPRHMPDKPHEGFEPGSQIQKISEQFYGQLYEWHSQLMRSREHVYGHAMWILPEYRQLRAAPVFMKVMTDLCDEHDIEGYGEFVQMSYGLGVKTGFELISKEFLKMNIENPTEDSQAMIKDFLSEPIHLMVRPKKSASKGAPRPTFVGLKESKL</sequence>
<protein>
    <recommendedName>
        <fullName evidence="3">N-acetyltransferase domain-containing protein</fullName>
    </recommendedName>
</protein>
<name>A0A2K0T4Q5_9HYPO</name>
<dbReference type="OrthoDB" id="410198at2759"/>
<dbReference type="AlphaFoldDB" id="A0A2K0T4Q5"/>
<dbReference type="EMBL" id="MTYH01000068">
    <property type="protein sequence ID" value="PNP40502.1"/>
    <property type="molecule type" value="Genomic_DNA"/>
</dbReference>
<dbReference type="Proteomes" id="UP000236546">
    <property type="component" value="Unassembled WGS sequence"/>
</dbReference>
<comment type="caution">
    <text evidence="1">The sequence shown here is derived from an EMBL/GenBank/DDBJ whole genome shotgun (WGS) entry which is preliminary data.</text>
</comment>
<reference evidence="1 2" key="1">
    <citation type="submission" date="2017-02" db="EMBL/GenBank/DDBJ databases">
        <title>Genomes of Trichoderma spp. with biocontrol activity.</title>
        <authorList>
            <person name="Gardiner D."/>
            <person name="Kazan K."/>
            <person name="Vos C."/>
            <person name="Harvey P."/>
        </authorList>
    </citation>
    <scope>NUCLEOTIDE SEQUENCE [LARGE SCALE GENOMIC DNA]</scope>
    <source>
        <strain evidence="1 2">A5MH</strain>
    </source>
</reference>
<evidence type="ECO:0000313" key="1">
    <source>
        <dbReference type="EMBL" id="PNP40502.1"/>
    </source>
</evidence>
<organism evidence="1 2">
    <name type="scientific">Trichoderma gamsii</name>
    <dbReference type="NCBI Taxonomy" id="398673"/>
    <lineage>
        <taxon>Eukaryota</taxon>
        <taxon>Fungi</taxon>
        <taxon>Dikarya</taxon>
        <taxon>Ascomycota</taxon>
        <taxon>Pezizomycotina</taxon>
        <taxon>Sordariomycetes</taxon>
        <taxon>Hypocreomycetidae</taxon>
        <taxon>Hypocreales</taxon>
        <taxon>Hypocreaceae</taxon>
        <taxon>Trichoderma</taxon>
    </lineage>
</organism>
<accession>A0A2K0T4Q5</accession>
<evidence type="ECO:0008006" key="3">
    <source>
        <dbReference type="Google" id="ProtNLM"/>
    </source>
</evidence>
<evidence type="ECO:0000313" key="2">
    <source>
        <dbReference type="Proteomes" id="UP000236546"/>
    </source>
</evidence>
<proteinExistence type="predicted"/>